<evidence type="ECO:0000313" key="2">
    <source>
        <dbReference type="EMBL" id="GLG89037.1"/>
    </source>
</evidence>
<evidence type="ECO:0000313" key="4">
    <source>
        <dbReference type="Proteomes" id="UP001145145"/>
    </source>
</evidence>
<reference evidence="1" key="1">
    <citation type="submission" date="2022-11" db="EMBL/GenBank/DDBJ databases">
        <title>Draft genome sequence of Sellimonas catena strain 12EGH17.</title>
        <authorList>
            <person name="Hisatomi A."/>
            <person name="Ohkuma M."/>
            <person name="Sakamoto M."/>
        </authorList>
    </citation>
    <scope>NUCLEOTIDE SEQUENCE</scope>
    <source>
        <strain evidence="1">12EGH17</strain>
    </source>
</reference>
<reference evidence="2 4" key="5">
    <citation type="journal article" date="2023" name="Int. J. Syst. Evol. Microbiol.">
        <title>Sellimonas catena sp. nov., isolated from human faeces.</title>
        <authorList>
            <person name="Hisatomi A."/>
            <person name="Ohkuma M."/>
            <person name="Sakamoto M."/>
        </authorList>
    </citation>
    <scope>NUCLEOTIDE SEQUENCE</scope>
    <source>
        <strain evidence="1 4">12EGH17</strain>
        <strain evidence="2">18CBH55</strain>
    </source>
</reference>
<protein>
    <submittedName>
        <fullName evidence="2">Uncharacterized protein</fullName>
    </submittedName>
</protein>
<dbReference type="EMBL" id="BSCH01000002">
    <property type="protein sequence ID" value="GLG89037.1"/>
    <property type="molecule type" value="Genomic_DNA"/>
</dbReference>
<evidence type="ECO:0000313" key="3">
    <source>
        <dbReference type="Proteomes" id="UP001145094"/>
    </source>
</evidence>
<reference evidence="2" key="4">
    <citation type="submission" date="2022-11" db="EMBL/GenBank/DDBJ databases">
        <title>Draft genome sequence of Sellimonas catena strain 18CBH55.</title>
        <authorList>
            <person name="Hisatomi A."/>
            <person name="Ohkuma M."/>
            <person name="Sakamoto M."/>
        </authorList>
    </citation>
    <scope>NUCLEOTIDE SEQUENCE</scope>
    <source>
        <strain evidence="2">18CBH55</strain>
    </source>
</reference>
<comment type="caution">
    <text evidence="2">The sequence shown here is derived from an EMBL/GenBank/DDBJ whole genome shotgun (WGS) entry which is preliminary data.</text>
</comment>
<accession>A0A9W6CCZ7</accession>
<dbReference type="Proteomes" id="UP001145094">
    <property type="component" value="Unassembled WGS sequence"/>
</dbReference>
<evidence type="ECO:0000313" key="1">
    <source>
        <dbReference type="EMBL" id="GLG04179.1"/>
    </source>
</evidence>
<dbReference type="EMBL" id="BSBO01000011">
    <property type="protein sequence ID" value="GLG04179.1"/>
    <property type="molecule type" value="Genomic_DNA"/>
</dbReference>
<reference evidence="2" key="3">
    <citation type="submission" date="2022-11" db="EMBL/GenBank/DDBJ databases">
        <title>Draft genome sequence of Sellimonas catena strain 18CBH55.</title>
        <authorList>
            <person name="Atsushi H."/>
            <person name="Moriya O."/>
            <person name="Mitsuo S."/>
        </authorList>
    </citation>
    <scope>NUCLEOTIDE SEQUENCE</scope>
    <source>
        <strain evidence="2">18CBH55</strain>
    </source>
</reference>
<name>A0A9W6CCZ7_9FIRM</name>
<dbReference type="AlphaFoldDB" id="A0A9W6CCZ7"/>
<dbReference type="Proteomes" id="UP001145145">
    <property type="component" value="Unassembled WGS sequence"/>
</dbReference>
<keyword evidence="4" id="KW-1185">Reference proteome</keyword>
<proteinExistence type="predicted"/>
<sequence>MKKRSKNEECRYKMYRLNYEKENCLLRKVLLSMCFNIQEEYEKNMFLI</sequence>
<gene>
    <name evidence="1" type="ORF">Selli1_13530</name>
    <name evidence="2" type="ORF">Selli2_04630</name>
</gene>
<reference evidence="1" key="2">
    <citation type="submission" date="2022-11" db="EMBL/GenBank/DDBJ databases">
        <title>Draft genome sequence of Sellimonas catena strain 12EGH17.</title>
        <authorList>
            <person name="Atsushi H."/>
            <person name="Moriya O."/>
            <person name="Mitsuo S."/>
        </authorList>
    </citation>
    <scope>NUCLEOTIDE SEQUENCE</scope>
    <source>
        <strain evidence="1">12EGH17</strain>
    </source>
</reference>
<organism evidence="2 3">
    <name type="scientific">Sellimonas catena</name>
    <dbReference type="NCBI Taxonomy" id="2994035"/>
    <lineage>
        <taxon>Bacteria</taxon>
        <taxon>Bacillati</taxon>
        <taxon>Bacillota</taxon>
        <taxon>Clostridia</taxon>
        <taxon>Lachnospirales</taxon>
        <taxon>Lachnospiraceae</taxon>
        <taxon>Sellimonas</taxon>
    </lineage>
</organism>